<accession>A0A075FYG1</accession>
<keyword evidence="1" id="KW-1133">Transmembrane helix</keyword>
<reference evidence="2" key="1">
    <citation type="journal article" date="2014" name="Genome Biol. Evol.">
        <title>Pangenome evidence for extensive interdomain horizontal transfer affecting lineage core and shell genes in uncultured planktonic thaumarchaeota and euryarchaeota.</title>
        <authorList>
            <person name="Deschamps P."/>
            <person name="Zivanovic Y."/>
            <person name="Moreira D."/>
            <person name="Rodriguez-Valera F."/>
            <person name="Lopez-Garcia P."/>
        </authorList>
    </citation>
    <scope>NUCLEOTIDE SEQUENCE</scope>
</reference>
<sequence length="143" mass="15099">MELGDSNDIEDSTFTIEIDVLPARIEEGMSALEMVLVATLILAFAGGVGFFVYSRTGADKASLIKTETLSKIADSFGLAEEERVEGSGVPCWICSQDIVLGGAWACSECGARYHKGGQVDGCDIVSMGHCMHCDADVDGLVEA</sequence>
<proteinExistence type="predicted"/>
<keyword evidence="1" id="KW-0812">Transmembrane</keyword>
<evidence type="ECO:0000256" key="1">
    <source>
        <dbReference type="SAM" id="Phobius"/>
    </source>
</evidence>
<dbReference type="AlphaFoldDB" id="A0A075FYG1"/>
<keyword evidence="1" id="KW-0472">Membrane</keyword>
<evidence type="ECO:0000313" key="2">
    <source>
        <dbReference type="EMBL" id="AIE94556.1"/>
    </source>
</evidence>
<organism evidence="2">
    <name type="scientific">uncultured marine group II/III euryarchaeote AD1000_49_E03</name>
    <dbReference type="NCBI Taxonomy" id="1457778"/>
    <lineage>
        <taxon>Archaea</taxon>
        <taxon>Methanobacteriati</taxon>
        <taxon>Methanobacteriota</taxon>
        <taxon>environmental samples</taxon>
    </lineage>
</organism>
<dbReference type="EMBL" id="KF900425">
    <property type="protein sequence ID" value="AIE94556.1"/>
    <property type="molecule type" value="Genomic_DNA"/>
</dbReference>
<protein>
    <submittedName>
        <fullName evidence="2">Uncharacterized protein</fullName>
    </submittedName>
</protein>
<feature type="transmembrane region" description="Helical" evidence="1">
    <location>
        <begin position="34"/>
        <end position="53"/>
    </location>
</feature>
<name>A0A075FYG1_9EURY</name>